<dbReference type="Proteomes" id="UP001597115">
    <property type="component" value="Unassembled WGS sequence"/>
</dbReference>
<dbReference type="PANTHER" id="PTHR33164:SF43">
    <property type="entry name" value="HTH-TYPE TRANSCRIPTIONAL REPRESSOR YETL"/>
    <property type="match status" value="1"/>
</dbReference>
<dbReference type="PANTHER" id="PTHR33164">
    <property type="entry name" value="TRANSCRIPTIONAL REGULATOR, MARR FAMILY"/>
    <property type="match status" value="1"/>
</dbReference>
<accession>A0ABW4HZU5</accession>
<dbReference type="InterPro" id="IPR036388">
    <property type="entry name" value="WH-like_DNA-bd_sf"/>
</dbReference>
<sequence>MSGDRDALRAWLALLGTANAIKKGVDMRLKQRFGLSLARFDVLAALDRAGEAGLTAGGLTAWLKVTEGNTTQVTAPLVAAGLVERRTGANDKRVAIFRLSAEGRTLFAAMAAENRRWIDGAFAALGPAEIAQLRALLGALQPPFEKEAA</sequence>
<dbReference type="EMBL" id="JBHUDY010000001">
    <property type="protein sequence ID" value="MFD1611198.1"/>
    <property type="molecule type" value="Genomic_DNA"/>
</dbReference>
<dbReference type="RefSeq" id="WP_380887591.1">
    <property type="nucleotide sequence ID" value="NZ_JBHUDY010000001.1"/>
</dbReference>
<dbReference type="Gene3D" id="1.10.10.10">
    <property type="entry name" value="Winged helix-like DNA-binding domain superfamily/Winged helix DNA-binding domain"/>
    <property type="match status" value="1"/>
</dbReference>
<evidence type="ECO:0000313" key="3">
    <source>
        <dbReference type="Proteomes" id="UP001597115"/>
    </source>
</evidence>
<evidence type="ECO:0000259" key="1">
    <source>
        <dbReference type="PROSITE" id="PS50995"/>
    </source>
</evidence>
<dbReference type="SMART" id="SM00347">
    <property type="entry name" value="HTH_MARR"/>
    <property type="match status" value="1"/>
</dbReference>
<proteinExistence type="predicted"/>
<dbReference type="InterPro" id="IPR039422">
    <property type="entry name" value="MarR/SlyA-like"/>
</dbReference>
<protein>
    <submittedName>
        <fullName evidence="2">MarR family winged helix-turn-helix transcriptional regulator</fullName>
    </submittedName>
</protein>
<name>A0ABW4HZU5_9SPHN</name>
<keyword evidence="3" id="KW-1185">Reference proteome</keyword>
<organism evidence="2 3">
    <name type="scientific">Sphingomonas tabacisoli</name>
    <dbReference type="NCBI Taxonomy" id="2249466"/>
    <lineage>
        <taxon>Bacteria</taxon>
        <taxon>Pseudomonadati</taxon>
        <taxon>Pseudomonadota</taxon>
        <taxon>Alphaproteobacteria</taxon>
        <taxon>Sphingomonadales</taxon>
        <taxon>Sphingomonadaceae</taxon>
        <taxon>Sphingomonas</taxon>
    </lineage>
</organism>
<feature type="domain" description="HTH marR-type" evidence="1">
    <location>
        <begin position="7"/>
        <end position="142"/>
    </location>
</feature>
<dbReference type="SUPFAM" id="SSF46785">
    <property type="entry name" value="Winged helix' DNA-binding domain"/>
    <property type="match status" value="1"/>
</dbReference>
<dbReference type="Pfam" id="PF12802">
    <property type="entry name" value="MarR_2"/>
    <property type="match status" value="1"/>
</dbReference>
<reference evidence="3" key="1">
    <citation type="journal article" date="2019" name="Int. J. Syst. Evol. Microbiol.">
        <title>The Global Catalogue of Microorganisms (GCM) 10K type strain sequencing project: providing services to taxonomists for standard genome sequencing and annotation.</title>
        <authorList>
            <consortium name="The Broad Institute Genomics Platform"/>
            <consortium name="The Broad Institute Genome Sequencing Center for Infectious Disease"/>
            <person name="Wu L."/>
            <person name="Ma J."/>
        </authorList>
    </citation>
    <scope>NUCLEOTIDE SEQUENCE [LARGE SCALE GENOMIC DNA]</scope>
    <source>
        <strain evidence="3">CGMCC 1.16275</strain>
    </source>
</reference>
<dbReference type="InterPro" id="IPR000835">
    <property type="entry name" value="HTH_MarR-typ"/>
</dbReference>
<evidence type="ECO:0000313" key="2">
    <source>
        <dbReference type="EMBL" id="MFD1611198.1"/>
    </source>
</evidence>
<dbReference type="PROSITE" id="PS50995">
    <property type="entry name" value="HTH_MARR_2"/>
    <property type="match status" value="1"/>
</dbReference>
<dbReference type="InterPro" id="IPR036390">
    <property type="entry name" value="WH_DNA-bd_sf"/>
</dbReference>
<gene>
    <name evidence="2" type="ORF">ACFSCW_05215</name>
</gene>
<comment type="caution">
    <text evidence="2">The sequence shown here is derived from an EMBL/GenBank/DDBJ whole genome shotgun (WGS) entry which is preliminary data.</text>
</comment>